<dbReference type="AlphaFoldDB" id="A0A917IMG9"/>
<comment type="caution">
    <text evidence="2">The sequence shown here is derived from an EMBL/GenBank/DDBJ whole genome shotgun (WGS) entry which is preliminary data.</text>
</comment>
<dbReference type="SUPFAM" id="SSF160631">
    <property type="entry name" value="SMI1/KNR4-like"/>
    <property type="match status" value="1"/>
</dbReference>
<evidence type="ECO:0000313" key="3">
    <source>
        <dbReference type="Proteomes" id="UP000627292"/>
    </source>
</evidence>
<reference evidence="2" key="2">
    <citation type="submission" date="2020-09" db="EMBL/GenBank/DDBJ databases">
        <authorList>
            <person name="Sun Q."/>
            <person name="Zhou Y."/>
        </authorList>
    </citation>
    <scope>NUCLEOTIDE SEQUENCE</scope>
    <source>
        <strain evidence="2">CGMCC 1.15290</strain>
    </source>
</reference>
<feature type="domain" description="Knr4/Smi1-like" evidence="1">
    <location>
        <begin position="22"/>
        <end position="141"/>
    </location>
</feature>
<dbReference type="InterPro" id="IPR037883">
    <property type="entry name" value="Knr4/Smi1-like_sf"/>
</dbReference>
<sequence length="155" mass="17985">MSNYKYMKFLLEYKEYAGIDDTISDAELVKLEAKWGVQFPVAYREVFMILGKHYAFEIGGENSYSYPDFGGMRNEAKEIVAVAGVDIQVGRNDFVFCCTEDIEAFWFLKLNKGDNPPVYFFQNGNEDYTMVASSFSAFVKMQSWYQYFLKTKDRG</sequence>
<evidence type="ECO:0000259" key="1">
    <source>
        <dbReference type="SMART" id="SM00860"/>
    </source>
</evidence>
<dbReference type="Proteomes" id="UP000627292">
    <property type="component" value="Unassembled WGS sequence"/>
</dbReference>
<organism evidence="2 3">
    <name type="scientific">Filimonas zeae</name>
    <dbReference type="NCBI Taxonomy" id="1737353"/>
    <lineage>
        <taxon>Bacteria</taxon>
        <taxon>Pseudomonadati</taxon>
        <taxon>Bacteroidota</taxon>
        <taxon>Chitinophagia</taxon>
        <taxon>Chitinophagales</taxon>
        <taxon>Chitinophagaceae</taxon>
        <taxon>Filimonas</taxon>
    </lineage>
</organism>
<reference evidence="2" key="1">
    <citation type="journal article" date="2014" name="Int. J. Syst. Evol. Microbiol.">
        <title>Complete genome sequence of Corynebacterium casei LMG S-19264T (=DSM 44701T), isolated from a smear-ripened cheese.</title>
        <authorList>
            <consortium name="US DOE Joint Genome Institute (JGI-PGF)"/>
            <person name="Walter F."/>
            <person name="Albersmeier A."/>
            <person name="Kalinowski J."/>
            <person name="Ruckert C."/>
        </authorList>
    </citation>
    <scope>NUCLEOTIDE SEQUENCE</scope>
    <source>
        <strain evidence="2">CGMCC 1.15290</strain>
    </source>
</reference>
<proteinExistence type="predicted"/>
<gene>
    <name evidence="2" type="ORF">GCM10011379_01420</name>
</gene>
<protein>
    <recommendedName>
        <fullName evidence="1">Knr4/Smi1-like domain-containing protein</fullName>
    </recommendedName>
</protein>
<name>A0A917IMG9_9BACT</name>
<dbReference type="SMART" id="SM00860">
    <property type="entry name" value="SMI1_KNR4"/>
    <property type="match status" value="1"/>
</dbReference>
<accession>A0A917IMG9</accession>
<dbReference type="EMBL" id="BMIB01000001">
    <property type="protein sequence ID" value="GGH57110.1"/>
    <property type="molecule type" value="Genomic_DNA"/>
</dbReference>
<dbReference type="Gene3D" id="3.40.1580.10">
    <property type="entry name" value="SMI1/KNR4-like"/>
    <property type="match status" value="1"/>
</dbReference>
<keyword evidence="3" id="KW-1185">Reference proteome</keyword>
<dbReference type="Pfam" id="PF09346">
    <property type="entry name" value="SMI1_KNR4"/>
    <property type="match status" value="1"/>
</dbReference>
<dbReference type="InterPro" id="IPR018958">
    <property type="entry name" value="Knr4/Smi1-like_dom"/>
</dbReference>
<evidence type="ECO:0000313" key="2">
    <source>
        <dbReference type="EMBL" id="GGH57110.1"/>
    </source>
</evidence>